<dbReference type="SUPFAM" id="SSF56784">
    <property type="entry name" value="HAD-like"/>
    <property type="match status" value="1"/>
</dbReference>
<dbReference type="InterPro" id="IPR006439">
    <property type="entry name" value="HAD-SF_hydro_IA"/>
</dbReference>
<dbReference type="PANTHER" id="PTHR43611">
    <property type="entry name" value="ALPHA-D-GLUCOSE 1-PHOSPHATE PHOSPHATASE"/>
    <property type="match status" value="1"/>
</dbReference>
<evidence type="ECO:0000313" key="2">
    <source>
        <dbReference type="Proteomes" id="UP000780875"/>
    </source>
</evidence>
<evidence type="ECO:0000313" key="1">
    <source>
        <dbReference type="EMBL" id="MBZ5739713.1"/>
    </source>
</evidence>
<gene>
    <name evidence="1" type="ORF">K8U61_16175</name>
</gene>
<dbReference type="NCBIfam" id="TIGR01509">
    <property type="entry name" value="HAD-SF-IA-v3"/>
    <property type="match status" value="1"/>
</dbReference>
<name>A0ABS7UFD6_9ACTN</name>
<dbReference type="RefSeq" id="WP_224124074.1">
    <property type="nucleotide sequence ID" value="NZ_JAIQZJ010000009.1"/>
</dbReference>
<dbReference type="Proteomes" id="UP000780875">
    <property type="component" value="Unassembled WGS sequence"/>
</dbReference>
<dbReference type="InterPro" id="IPR036412">
    <property type="entry name" value="HAD-like_sf"/>
</dbReference>
<dbReference type="Gene3D" id="3.40.50.1000">
    <property type="entry name" value="HAD superfamily/HAD-like"/>
    <property type="match status" value="1"/>
</dbReference>
<dbReference type="Pfam" id="PF00702">
    <property type="entry name" value="Hydrolase"/>
    <property type="match status" value="1"/>
</dbReference>
<dbReference type="PANTHER" id="PTHR43611:SF3">
    <property type="entry name" value="FLAVIN MONONUCLEOTIDE HYDROLASE 1, CHLOROPLATIC"/>
    <property type="match status" value="1"/>
</dbReference>
<dbReference type="EMBL" id="JAIQZJ010000009">
    <property type="protein sequence ID" value="MBZ5739713.1"/>
    <property type="molecule type" value="Genomic_DNA"/>
</dbReference>
<proteinExistence type="predicted"/>
<protein>
    <submittedName>
        <fullName evidence="1">HAD-IA family hydrolase</fullName>
    </submittedName>
</protein>
<organism evidence="1 2">
    <name type="scientific">Nocardioides mangrovi</name>
    <dbReference type="NCBI Taxonomy" id="2874580"/>
    <lineage>
        <taxon>Bacteria</taxon>
        <taxon>Bacillati</taxon>
        <taxon>Actinomycetota</taxon>
        <taxon>Actinomycetes</taxon>
        <taxon>Propionibacteriales</taxon>
        <taxon>Nocardioidaceae</taxon>
        <taxon>Nocardioides</taxon>
    </lineage>
</organism>
<dbReference type="InterPro" id="IPR023214">
    <property type="entry name" value="HAD_sf"/>
</dbReference>
<reference evidence="1 2" key="1">
    <citation type="submission" date="2021-09" db="EMBL/GenBank/DDBJ databases">
        <title>Whole genome sequence of Nocardioides sp. GBK3QG-3.</title>
        <authorList>
            <person name="Tuo L."/>
        </authorList>
    </citation>
    <scope>NUCLEOTIDE SEQUENCE [LARGE SCALE GENOMIC DNA]</scope>
    <source>
        <strain evidence="1 2">GBK3QG-3</strain>
    </source>
</reference>
<dbReference type="GO" id="GO:0016787">
    <property type="term" value="F:hydrolase activity"/>
    <property type="evidence" value="ECO:0007669"/>
    <property type="project" value="UniProtKB-KW"/>
</dbReference>
<dbReference type="PRINTS" id="PR00413">
    <property type="entry name" value="HADHALOGNASE"/>
</dbReference>
<accession>A0ABS7UFD6</accession>
<keyword evidence="1" id="KW-0378">Hydrolase</keyword>
<comment type="caution">
    <text evidence="1">The sequence shown here is derived from an EMBL/GenBank/DDBJ whole genome shotgun (WGS) entry which is preliminary data.</text>
</comment>
<keyword evidence="2" id="KW-1185">Reference proteome</keyword>
<sequence>MTGPATGPAIRHVLLDADEVLQHPGAPQEAAGPYAARITSELIADLGVLNTPAMTGEIDFFVEFRRLALRHGIEVDPADLFALMWRSIVVDPTSLALVDRLRAAGYGVHLGTNQEHHRARYMRETLGLDESRFDVAVYSCEIGLAKPDPAYFEKAVAMIGADPATVLFVDDKQPNVDGARSVGLAAERWELADGHPRLAELLAGHGVAVAGWVGTPDRPAGQTD</sequence>